<protein>
    <submittedName>
        <fullName evidence="3">Type II secretion system protein G (GspG)</fullName>
    </submittedName>
</protein>
<accession>A0A1I7HY66</accession>
<evidence type="ECO:0000256" key="2">
    <source>
        <dbReference type="SAM" id="Phobius"/>
    </source>
</evidence>
<dbReference type="SUPFAM" id="SSF54523">
    <property type="entry name" value="Pili subunits"/>
    <property type="match status" value="1"/>
</dbReference>
<dbReference type="RefSeq" id="WP_083414717.1">
    <property type="nucleotide sequence ID" value="NZ_FPBL01000006.1"/>
</dbReference>
<evidence type="ECO:0000313" key="3">
    <source>
        <dbReference type="EMBL" id="SFU65644.1"/>
    </source>
</evidence>
<gene>
    <name evidence="3" type="ORF">SAMN05216339_10690</name>
</gene>
<feature type="transmembrane region" description="Helical" evidence="2">
    <location>
        <begin position="42"/>
        <end position="64"/>
    </location>
</feature>
<dbReference type="InterPro" id="IPR045584">
    <property type="entry name" value="Pilin-like"/>
</dbReference>
<dbReference type="PRINTS" id="PR00813">
    <property type="entry name" value="BCTERIALGSPG"/>
</dbReference>
<dbReference type="Pfam" id="PF07963">
    <property type="entry name" value="N_methyl"/>
    <property type="match status" value="1"/>
</dbReference>
<reference evidence="3 4" key="1">
    <citation type="submission" date="2016-10" db="EMBL/GenBank/DDBJ databases">
        <authorList>
            <person name="de Groot N.N."/>
        </authorList>
    </citation>
    <scope>NUCLEOTIDE SEQUENCE [LARGE SCALE GENOMIC DNA]</scope>
    <source>
        <strain evidence="3 4">Nm24</strain>
    </source>
</reference>
<keyword evidence="1" id="KW-0488">Methylation</keyword>
<proteinExistence type="predicted"/>
<name>A0A1I7HY66_9PROT</name>
<dbReference type="PANTHER" id="PTHR30093:SF47">
    <property type="entry name" value="TYPE IV PILUS NON-CORE MINOR PILIN PILE"/>
    <property type="match status" value="1"/>
</dbReference>
<dbReference type="InterPro" id="IPR000983">
    <property type="entry name" value="Bac_GSPG_pilin"/>
</dbReference>
<dbReference type="Proteomes" id="UP000183926">
    <property type="component" value="Unassembled WGS sequence"/>
</dbReference>
<keyword evidence="2" id="KW-1133">Transmembrane helix</keyword>
<dbReference type="Gene3D" id="3.30.700.10">
    <property type="entry name" value="Glycoprotein, Type 4 Pilin"/>
    <property type="match status" value="1"/>
</dbReference>
<sequence>MVKFSDEFVINRSKLFFSGHNLVYTDQPDGHFMRLRERGFTLIELLVVMTIIAILLTIVSPRYFTSVDRAKETVLRQNLGILRDAIDKYYADTGKYPADLNQLVEDRYIRAVPVDPITEENVWAEIPPPDPEMEGVFDVHTISDKQALDGTFYEKW</sequence>
<dbReference type="NCBIfam" id="TIGR02532">
    <property type="entry name" value="IV_pilin_GFxxxE"/>
    <property type="match status" value="1"/>
</dbReference>
<dbReference type="EMBL" id="FPBL01000006">
    <property type="protein sequence ID" value="SFU65644.1"/>
    <property type="molecule type" value="Genomic_DNA"/>
</dbReference>
<dbReference type="PROSITE" id="PS00409">
    <property type="entry name" value="PROKAR_NTER_METHYL"/>
    <property type="match status" value="1"/>
</dbReference>
<dbReference type="PANTHER" id="PTHR30093">
    <property type="entry name" value="GENERAL SECRETION PATHWAY PROTEIN G"/>
    <property type="match status" value="1"/>
</dbReference>
<dbReference type="AlphaFoldDB" id="A0A1I7HY66"/>
<dbReference type="GO" id="GO:0015627">
    <property type="term" value="C:type II protein secretion system complex"/>
    <property type="evidence" value="ECO:0007669"/>
    <property type="project" value="InterPro"/>
</dbReference>
<evidence type="ECO:0000256" key="1">
    <source>
        <dbReference type="ARBA" id="ARBA00022481"/>
    </source>
</evidence>
<dbReference type="InterPro" id="IPR012902">
    <property type="entry name" value="N_methyl_site"/>
</dbReference>
<organism evidence="3 4">
    <name type="scientific">Nitrosomonas eutropha</name>
    <dbReference type="NCBI Taxonomy" id="916"/>
    <lineage>
        <taxon>Bacteria</taxon>
        <taxon>Pseudomonadati</taxon>
        <taxon>Pseudomonadota</taxon>
        <taxon>Betaproteobacteria</taxon>
        <taxon>Nitrosomonadales</taxon>
        <taxon>Nitrosomonadaceae</taxon>
        <taxon>Nitrosomonas</taxon>
    </lineage>
</organism>
<keyword evidence="2" id="KW-0812">Transmembrane</keyword>
<keyword evidence="2" id="KW-0472">Membrane</keyword>
<dbReference type="GO" id="GO:0015628">
    <property type="term" value="P:protein secretion by the type II secretion system"/>
    <property type="evidence" value="ECO:0007669"/>
    <property type="project" value="InterPro"/>
</dbReference>
<evidence type="ECO:0000313" key="4">
    <source>
        <dbReference type="Proteomes" id="UP000183926"/>
    </source>
</evidence>